<feature type="region of interest" description="Disordered" evidence="1">
    <location>
        <begin position="163"/>
        <end position="300"/>
    </location>
</feature>
<gene>
    <name evidence="3" type="ORF">SAMN04487818_10959</name>
</gene>
<evidence type="ECO:0000256" key="2">
    <source>
        <dbReference type="SAM" id="Phobius"/>
    </source>
</evidence>
<keyword evidence="2" id="KW-0812">Transmembrane</keyword>
<organism evidence="3 4">
    <name type="scientific">Actinokineospora terrae</name>
    <dbReference type="NCBI Taxonomy" id="155974"/>
    <lineage>
        <taxon>Bacteria</taxon>
        <taxon>Bacillati</taxon>
        <taxon>Actinomycetota</taxon>
        <taxon>Actinomycetes</taxon>
        <taxon>Pseudonocardiales</taxon>
        <taxon>Pseudonocardiaceae</taxon>
        <taxon>Actinokineospora</taxon>
    </lineage>
</organism>
<feature type="compositionally biased region" description="Pro residues" evidence="1">
    <location>
        <begin position="230"/>
        <end position="241"/>
    </location>
</feature>
<evidence type="ECO:0000313" key="4">
    <source>
        <dbReference type="Proteomes" id="UP000199051"/>
    </source>
</evidence>
<feature type="compositionally biased region" description="Basic residues" evidence="1">
    <location>
        <begin position="181"/>
        <end position="191"/>
    </location>
</feature>
<feature type="transmembrane region" description="Helical" evidence="2">
    <location>
        <begin position="61"/>
        <end position="83"/>
    </location>
</feature>
<dbReference type="Proteomes" id="UP000199051">
    <property type="component" value="Unassembled WGS sequence"/>
</dbReference>
<evidence type="ECO:0000256" key="1">
    <source>
        <dbReference type="SAM" id="MobiDB-lite"/>
    </source>
</evidence>
<feature type="compositionally biased region" description="Low complexity" evidence="1">
    <location>
        <begin position="163"/>
        <end position="174"/>
    </location>
</feature>
<dbReference type="STRING" id="155974.SAMN04487818_10959"/>
<feature type="compositionally biased region" description="Pro residues" evidence="1">
    <location>
        <begin position="203"/>
        <end position="219"/>
    </location>
</feature>
<dbReference type="AlphaFoldDB" id="A0A1H9VSM0"/>
<sequence length="300" mass="29757">MVGSAQLAPRTVFPGGTHAVRVQKDDPVLDSGLVTPVGGGSTMGTGMAVMHVARSLRWPRLLLRLAITGGLMVAAWVMTVLLAGTAAADTGVEIYPLSVEVGSTHAGAVTSSSTRPRPISMSGSAASIAIASAKPTDLAGAVANPVVLAPLVVEAVVLPPSAPPAVAATEPVKPQVAPARKSAKTHKHATKAPRAVVAHRPSAVPPPQAAPPAKPPVPADGPQAESGKTPKPPTPPAPACPAAPGSAASPTFDNSGHGRTLLGVLGDRARVQPPYATGVATASVTQDPGDVTGLLSSSPD</sequence>
<proteinExistence type="predicted"/>
<name>A0A1H9VSM0_9PSEU</name>
<dbReference type="EMBL" id="FOGI01000009">
    <property type="protein sequence ID" value="SES24800.1"/>
    <property type="molecule type" value="Genomic_DNA"/>
</dbReference>
<keyword evidence="2" id="KW-0472">Membrane</keyword>
<reference evidence="4" key="1">
    <citation type="submission" date="2016-10" db="EMBL/GenBank/DDBJ databases">
        <authorList>
            <person name="Varghese N."/>
            <person name="Submissions S."/>
        </authorList>
    </citation>
    <scope>NUCLEOTIDE SEQUENCE [LARGE SCALE GENOMIC DNA]</scope>
    <source>
        <strain evidence="4">DSM 44260</strain>
    </source>
</reference>
<protein>
    <submittedName>
        <fullName evidence="3">Uncharacterized protein</fullName>
    </submittedName>
</protein>
<accession>A0A1H9VSM0</accession>
<keyword evidence="4" id="KW-1185">Reference proteome</keyword>
<evidence type="ECO:0000313" key="3">
    <source>
        <dbReference type="EMBL" id="SES24800.1"/>
    </source>
</evidence>
<keyword evidence="2" id="KW-1133">Transmembrane helix</keyword>